<accession>A0ABX8V8K5</accession>
<evidence type="ECO:0000313" key="2">
    <source>
        <dbReference type="Proteomes" id="UP000825381"/>
    </source>
</evidence>
<name>A0ABX8V8K5_9FLAO</name>
<dbReference type="InterPro" id="IPR011990">
    <property type="entry name" value="TPR-like_helical_dom_sf"/>
</dbReference>
<protein>
    <submittedName>
        <fullName evidence="1">SIR2 family protein</fullName>
    </submittedName>
</protein>
<dbReference type="PANTHER" id="PTHR45005:SF2">
    <property type="entry name" value="PROTEIN HLB1"/>
    <property type="match status" value="1"/>
</dbReference>
<evidence type="ECO:0000313" key="1">
    <source>
        <dbReference type="EMBL" id="QYJ69180.1"/>
    </source>
</evidence>
<dbReference type="Gene3D" id="1.25.40.10">
    <property type="entry name" value="Tetratricopeptide repeat domain"/>
    <property type="match status" value="4"/>
</dbReference>
<keyword evidence="2" id="KW-1185">Reference proteome</keyword>
<dbReference type="RefSeq" id="WP_220641515.1">
    <property type="nucleotide sequence ID" value="NZ_CP080429.1"/>
</dbReference>
<dbReference type="EMBL" id="CP080429">
    <property type="protein sequence ID" value="QYJ69180.1"/>
    <property type="molecule type" value="Genomic_DNA"/>
</dbReference>
<dbReference type="InterPro" id="IPR053277">
    <property type="entry name" value="Endomembrane_traffic_mod"/>
</dbReference>
<sequence>MKEIKIEHLAYRLKQAKDNKRPQPIFFLGAGASCTGDIPLAGEIVKNILEQHKHSPFIKDLPDDKKNYPNLMDCLDPDERNELLKGYIKKAKINVTHIYLAQLLNEGYVDYILTVNFDNLMLRALSLYNIFPATYDMAILKDLTTSTFKEKSVVYLHGQNHGLWLLNTQQEMDKVKTTVPTIFDSIKNGRPWIFIGYSAEDPIFEHIKKLGRFDNGLYWVSYNNNDPSKKVREFLSNPHTNAFLIKGYDADSFMLKLNAELKLSQPSIVDKPFTALKEMLNEIVDIDDKEHFKGVKERLEISKEQVDEAIQQFEVGKITPNKASKNETQINLLKKEIINLLINEKYDEKVISGLQVKAKNINDKEVNSLLSSLYSDWGIDLAELAKTKTGKEAEQLYLEAFKKYQKAIDINPDKHEAYNNWGNGLAKLAKTKTGNEAEQLYLEAFKKYQKAIDINPDMHEAYYNWGIDLAELAKTKTGNEAEQLYLEAFKKYQKAIDINPDMHEAYYNWGNGLAKLAKTKTGKEAEQLYLEAFKKYQKAIDINPDKHEAYNNWGSGLAELAKTKTGNEAEQLYLEAFKKYQKAIDINPDMHEAYYNWGNGLAKLAKTKTGNEAEQLYLEAFKKYQKAIDINPDKHEAYNNWGNGLAKLAKTKTGNEAEQLYLEAFKKYQKAIDINPDMHEAYYNWGIDLAELAKTKTGNEAEQLYLEAFKKYQKAIDINPDMHEAYYNWGNGLAKLAKTKTGKEEEDLYNLAFEKYQKSISLGGNHYNLACLYALRGNKKEALHHLDISLQNDGISTSFVKDDEDWEKFLNDDDFNILLNKYDKEE</sequence>
<organism evidence="1 2">
    <name type="scientific">Flavobacterium litorale</name>
    <dbReference type="NCBI Taxonomy" id="2856519"/>
    <lineage>
        <taxon>Bacteria</taxon>
        <taxon>Pseudomonadati</taxon>
        <taxon>Bacteroidota</taxon>
        <taxon>Flavobacteriia</taxon>
        <taxon>Flavobacteriales</taxon>
        <taxon>Flavobacteriaceae</taxon>
        <taxon>Flavobacterium</taxon>
    </lineage>
</organism>
<dbReference type="NCBIfam" id="NF047558">
    <property type="entry name" value="TPR_END_plus"/>
    <property type="match status" value="1"/>
</dbReference>
<proteinExistence type="predicted"/>
<reference evidence="1 2" key="1">
    <citation type="submission" date="2021-07" db="EMBL/GenBank/DDBJ databases">
        <title>Flavobacterium WSW3-B6 sp.nov, isolated from seaweed.</title>
        <authorList>
            <person name="Muhammad N."/>
            <person name="Ho H."/>
            <person name="Lee Y.-J."/>
            <person name="Nguyen T."/>
            <person name="Ho J."/>
            <person name="Kim S.-G."/>
        </authorList>
    </citation>
    <scope>NUCLEOTIDE SEQUENCE [LARGE SCALE GENOMIC DNA]</scope>
    <source>
        <strain evidence="1 2">WSW3-B6</strain>
    </source>
</reference>
<dbReference type="PANTHER" id="PTHR45005">
    <property type="match status" value="1"/>
</dbReference>
<dbReference type="SUPFAM" id="SSF52467">
    <property type="entry name" value="DHS-like NAD/FAD-binding domain"/>
    <property type="match status" value="1"/>
</dbReference>
<dbReference type="SUPFAM" id="SSF48452">
    <property type="entry name" value="TPR-like"/>
    <property type="match status" value="1"/>
</dbReference>
<dbReference type="InterPro" id="IPR029035">
    <property type="entry name" value="DHS-like_NAD/FAD-binding_dom"/>
</dbReference>
<gene>
    <name evidence="1" type="ORF">K1I41_04620</name>
</gene>
<dbReference type="PROSITE" id="PS51257">
    <property type="entry name" value="PROKAR_LIPOPROTEIN"/>
    <property type="match status" value="1"/>
</dbReference>
<dbReference type="Proteomes" id="UP000825381">
    <property type="component" value="Chromosome"/>
</dbReference>
<dbReference type="Pfam" id="PF06552">
    <property type="entry name" value="TOM20_plant"/>
    <property type="match status" value="4"/>
</dbReference>
<dbReference type="Pfam" id="PF13289">
    <property type="entry name" value="SIR2_2"/>
    <property type="match status" value="1"/>
</dbReference>
<dbReference type="Gene3D" id="3.40.50.1220">
    <property type="entry name" value="TPP-binding domain"/>
    <property type="match status" value="1"/>
</dbReference>